<dbReference type="OrthoDB" id="7159274at2"/>
<dbReference type="RefSeq" id="WP_092866668.1">
    <property type="nucleotide sequence ID" value="NZ_FPCH01000002.1"/>
</dbReference>
<keyword evidence="2" id="KW-1185">Reference proteome</keyword>
<reference evidence="2" key="1">
    <citation type="submission" date="2016-10" db="EMBL/GenBank/DDBJ databases">
        <authorList>
            <person name="Varghese N."/>
            <person name="Submissions S."/>
        </authorList>
    </citation>
    <scope>NUCLEOTIDE SEQUENCE [LARGE SCALE GENOMIC DNA]</scope>
    <source>
        <strain evidence="2">DSM 1565</strain>
    </source>
</reference>
<accession>A0A1I7NBQ3</accession>
<evidence type="ECO:0000313" key="2">
    <source>
        <dbReference type="Proteomes" id="UP000199423"/>
    </source>
</evidence>
<dbReference type="Proteomes" id="UP000199423">
    <property type="component" value="Unassembled WGS sequence"/>
</dbReference>
<proteinExistence type="predicted"/>
<sequence>MFVLFCPHCGEKREEEEFGYGGEAFIPRPATPEALDDEAWGDYLFMRKNPKGWHWEMWSHNTGCRKFFVVKRNTATNAIAGSWTLAEGRKAYDAEGGST</sequence>
<dbReference type="InterPro" id="IPR006279">
    <property type="entry name" value="SoxD"/>
</dbReference>
<gene>
    <name evidence="1" type="ORF">SAMN04488557_1486</name>
</gene>
<dbReference type="Gene3D" id="3.30.2270.10">
    <property type="entry name" value="Folate-binding superfamily"/>
    <property type="match status" value="1"/>
</dbReference>
<dbReference type="Pfam" id="PF04267">
    <property type="entry name" value="SoxD"/>
    <property type="match status" value="1"/>
</dbReference>
<name>A0A1I7NBQ3_9HYPH</name>
<evidence type="ECO:0000313" key="1">
    <source>
        <dbReference type="EMBL" id="SFV32104.1"/>
    </source>
</evidence>
<dbReference type="STRING" id="51670.SAMN04488557_1486"/>
<dbReference type="InterPro" id="IPR038561">
    <property type="entry name" value="SoxD_sf"/>
</dbReference>
<dbReference type="EMBL" id="FPCH01000002">
    <property type="protein sequence ID" value="SFV32104.1"/>
    <property type="molecule type" value="Genomic_DNA"/>
</dbReference>
<dbReference type="GO" id="GO:0046653">
    <property type="term" value="P:tetrahydrofolate metabolic process"/>
    <property type="evidence" value="ECO:0007669"/>
    <property type="project" value="InterPro"/>
</dbReference>
<protein>
    <submittedName>
        <fullName evidence="1">Sarcosine oxidase subunit delta</fullName>
    </submittedName>
</protein>
<organism evidence="1 2">
    <name type="scientific">Hyphomicrobium facile</name>
    <dbReference type="NCBI Taxonomy" id="51670"/>
    <lineage>
        <taxon>Bacteria</taxon>
        <taxon>Pseudomonadati</taxon>
        <taxon>Pseudomonadota</taxon>
        <taxon>Alphaproteobacteria</taxon>
        <taxon>Hyphomicrobiales</taxon>
        <taxon>Hyphomicrobiaceae</taxon>
        <taxon>Hyphomicrobium</taxon>
    </lineage>
</organism>
<dbReference type="AlphaFoldDB" id="A0A1I7NBQ3"/>
<dbReference type="GO" id="GO:0008115">
    <property type="term" value="F:sarcosine oxidase activity"/>
    <property type="evidence" value="ECO:0007669"/>
    <property type="project" value="InterPro"/>
</dbReference>